<feature type="domain" description="DUF4031" evidence="1">
    <location>
        <begin position="3"/>
        <end position="75"/>
    </location>
</feature>
<organism evidence="2 3">
    <name type="scientific">Kribbella ginsengisoli</name>
    <dbReference type="NCBI Taxonomy" id="363865"/>
    <lineage>
        <taxon>Bacteria</taxon>
        <taxon>Bacillati</taxon>
        <taxon>Actinomycetota</taxon>
        <taxon>Actinomycetes</taxon>
        <taxon>Propionibacteriales</taxon>
        <taxon>Kribbellaceae</taxon>
        <taxon>Kribbella</taxon>
    </lineage>
</organism>
<evidence type="ECO:0000259" key="1">
    <source>
        <dbReference type="Pfam" id="PF13223"/>
    </source>
</evidence>
<reference evidence="3" key="1">
    <citation type="journal article" date="2019" name="Int. J. Syst. Evol. Microbiol.">
        <title>The Global Catalogue of Microorganisms (GCM) 10K type strain sequencing project: providing services to taxonomists for standard genome sequencing and annotation.</title>
        <authorList>
            <consortium name="The Broad Institute Genomics Platform"/>
            <consortium name="The Broad Institute Genome Sequencing Center for Infectious Disease"/>
            <person name="Wu L."/>
            <person name="Ma J."/>
        </authorList>
    </citation>
    <scope>NUCLEOTIDE SEQUENCE [LARGE SCALE GENOMIC DNA]</scope>
    <source>
        <strain evidence="3">JCM 16928</strain>
    </source>
</reference>
<name>A0ABP6Z8K7_9ACTN</name>
<dbReference type="EMBL" id="BAABAA010000034">
    <property type="protein sequence ID" value="GAA3601098.1"/>
    <property type="molecule type" value="Genomic_DNA"/>
</dbReference>
<proteinExistence type="predicted"/>
<dbReference type="Pfam" id="PF13223">
    <property type="entry name" value="DUF4031"/>
    <property type="match status" value="1"/>
</dbReference>
<dbReference type="InterPro" id="IPR025109">
    <property type="entry name" value="DUF4031"/>
</dbReference>
<protein>
    <recommendedName>
        <fullName evidence="1">DUF4031 domain-containing protein</fullName>
    </recommendedName>
</protein>
<evidence type="ECO:0000313" key="2">
    <source>
        <dbReference type="EMBL" id="GAA3601098.1"/>
    </source>
</evidence>
<sequence>MTVYVDDMRRKARVGNIDARWSHLFADTSQELVAFGAQLGLLPSWLQHAGTYREHFDVTDSKRTAALAAGAVAVAYPRGTAGLLDTKRQDHAGKEIDR</sequence>
<evidence type="ECO:0000313" key="3">
    <source>
        <dbReference type="Proteomes" id="UP001501222"/>
    </source>
</evidence>
<dbReference type="RefSeq" id="WP_344850696.1">
    <property type="nucleotide sequence ID" value="NZ_BAABAA010000034.1"/>
</dbReference>
<gene>
    <name evidence="2" type="ORF">GCM10022235_86260</name>
</gene>
<accession>A0ABP6Z8K7</accession>
<comment type="caution">
    <text evidence="2">The sequence shown here is derived from an EMBL/GenBank/DDBJ whole genome shotgun (WGS) entry which is preliminary data.</text>
</comment>
<keyword evidence="3" id="KW-1185">Reference proteome</keyword>
<dbReference type="Proteomes" id="UP001501222">
    <property type="component" value="Unassembled WGS sequence"/>
</dbReference>